<gene>
    <name evidence="1" type="ORF">T4E_473</name>
</gene>
<dbReference type="AlphaFoldDB" id="A0A0V0XMS1"/>
<evidence type="ECO:0000313" key="2">
    <source>
        <dbReference type="Proteomes" id="UP000054815"/>
    </source>
</evidence>
<reference evidence="1 2" key="1">
    <citation type="submission" date="2015-01" db="EMBL/GenBank/DDBJ databases">
        <title>Evolution of Trichinella species and genotypes.</title>
        <authorList>
            <person name="Korhonen P.K."/>
            <person name="Edoardo P."/>
            <person name="Giuseppe L.R."/>
            <person name="Gasser R.B."/>
        </authorList>
    </citation>
    <scope>NUCLEOTIDE SEQUENCE [LARGE SCALE GENOMIC DNA]</scope>
    <source>
        <strain evidence="1">ISS141</strain>
    </source>
</reference>
<sequence length="79" mass="9450">MERYSRAADVPDNRRAAMVQYHLNKVVEDVLMAMKVEDTDDYDKLKSTLFMVDVNNSEEQYMKEFINWRQRKNESVEAI</sequence>
<accession>A0A0V0XMS1</accession>
<dbReference type="EMBL" id="JYDU01000204">
    <property type="protein sequence ID" value="KRX89246.1"/>
    <property type="molecule type" value="Genomic_DNA"/>
</dbReference>
<evidence type="ECO:0000313" key="1">
    <source>
        <dbReference type="EMBL" id="KRX89246.1"/>
    </source>
</evidence>
<dbReference type="STRING" id="6337.A0A0V0XMS1"/>
<comment type="caution">
    <text evidence="1">The sequence shown here is derived from an EMBL/GenBank/DDBJ whole genome shotgun (WGS) entry which is preliminary data.</text>
</comment>
<proteinExistence type="predicted"/>
<dbReference type="Proteomes" id="UP000054815">
    <property type="component" value="Unassembled WGS sequence"/>
</dbReference>
<protein>
    <submittedName>
        <fullName evidence="1">Uncharacterized protein</fullName>
    </submittedName>
</protein>
<organism evidence="1 2">
    <name type="scientific">Trichinella pseudospiralis</name>
    <name type="common">Parasitic roundworm</name>
    <dbReference type="NCBI Taxonomy" id="6337"/>
    <lineage>
        <taxon>Eukaryota</taxon>
        <taxon>Metazoa</taxon>
        <taxon>Ecdysozoa</taxon>
        <taxon>Nematoda</taxon>
        <taxon>Enoplea</taxon>
        <taxon>Dorylaimia</taxon>
        <taxon>Trichinellida</taxon>
        <taxon>Trichinellidae</taxon>
        <taxon>Trichinella</taxon>
    </lineage>
</organism>
<name>A0A0V0XMS1_TRIPS</name>